<dbReference type="SUPFAM" id="SSF50916">
    <property type="entry name" value="Rap30/74 interaction domains"/>
    <property type="match status" value="1"/>
</dbReference>
<keyword evidence="7" id="KW-1185">Reference proteome</keyword>
<organism evidence="6">
    <name type="scientific">Fonticula alba</name>
    <name type="common">Slime mold</name>
    <dbReference type="NCBI Taxonomy" id="691883"/>
    <lineage>
        <taxon>Eukaryota</taxon>
        <taxon>Rotosphaerida</taxon>
        <taxon>Fonticulaceae</taxon>
        <taxon>Fonticula</taxon>
    </lineage>
</organism>
<proteinExistence type="predicted"/>
<keyword evidence="4" id="KW-0804">Transcription</keyword>
<dbReference type="GO" id="GO:0003677">
    <property type="term" value="F:DNA binding"/>
    <property type="evidence" value="ECO:0007669"/>
    <property type="project" value="UniProtKB-KW"/>
</dbReference>
<evidence type="ECO:0000256" key="3">
    <source>
        <dbReference type="ARBA" id="ARBA00023125"/>
    </source>
</evidence>
<dbReference type="GO" id="GO:0006367">
    <property type="term" value="P:transcription initiation at RNA polymerase II promoter"/>
    <property type="evidence" value="ECO:0007669"/>
    <property type="project" value="InterPro"/>
</dbReference>
<keyword evidence="3" id="KW-0238">DNA-binding</keyword>
<accession>A0A058Z8U1</accession>
<keyword evidence="2" id="KW-0805">Transcription regulation</keyword>
<keyword evidence="5" id="KW-0539">Nucleus</keyword>
<dbReference type="GO" id="GO:0005634">
    <property type="term" value="C:nucleus"/>
    <property type="evidence" value="ECO:0007669"/>
    <property type="project" value="UniProtKB-SubCell"/>
</dbReference>
<evidence type="ECO:0000256" key="2">
    <source>
        <dbReference type="ARBA" id="ARBA00023015"/>
    </source>
</evidence>
<evidence type="ECO:0000256" key="4">
    <source>
        <dbReference type="ARBA" id="ARBA00023163"/>
    </source>
</evidence>
<evidence type="ECO:0000256" key="1">
    <source>
        <dbReference type="ARBA" id="ARBA00004123"/>
    </source>
</evidence>
<dbReference type="Proteomes" id="UP000030693">
    <property type="component" value="Unassembled WGS sequence"/>
</dbReference>
<sequence>MDSSSPNMDSSPPVLSQRAADASMAAINLTNAMVAAGATNAKTEVKEGTLDLDASQEVFLVKVPDYIYKLWSRTPRGTRLGKVRATKGLFDKNPSSALRTLRAPVIHMELEQVPDSVLEPPRTLSLAPYVRNPSALPILEPNLPVLPPPKHFQLRPIGTYRPNSHFVISEGSLESGGKVSLAASVGARMSMQPEMRDEYLSFKQALHNEEHREKIRKREEMLRLRSLQDEAINVANAEIKRDTAKETRVAPAPIASTGGGELITDLDLRNLLLALLDQKEYVHPREGINYVAEQRNTAVGESRMKKMLGEIGERIQHGEHKHKYRLMKAYRRP</sequence>
<evidence type="ECO:0000313" key="6">
    <source>
        <dbReference type="EMBL" id="KCV70486.1"/>
    </source>
</evidence>
<comment type="subcellular location">
    <subcellularLocation>
        <location evidence="1">Nucleus</location>
    </subcellularLocation>
</comment>
<dbReference type="EMBL" id="KB932204">
    <property type="protein sequence ID" value="KCV70486.1"/>
    <property type="molecule type" value="Genomic_DNA"/>
</dbReference>
<dbReference type="GeneID" id="20527552"/>
<dbReference type="InterPro" id="IPR011039">
    <property type="entry name" value="TFIIF_interaction"/>
</dbReference>
<dbReference type="RefSeq" id="XP_009495002.1">
    <property type="nucleotide sequence ID" value="XM_009496727.1"/>
</dbReference>
<dbReference type="AlphaFoldDB" id="A0A058Z8U1"/>
<protein>
    <recommendedName>
        <fullName evidence="8">Transcription initiation factor IIF subunit beta</fullName>
    </recommendedName>
</protein>
<reference evidence="6" key="1">
    <citation type="submission" date="2013-04" db="EMBL/GenBank/DDBJ databases">
        <title>The Genome Sequence of Fonticula alba ATCC 38817.</title>
        <authorList>
            <consortium name="The Broad Institute Genomics Platform"/>
            <person name="Russ C."/>
            <person name="Cuomo C."/>
            <person name="Burger G."/>
            <person name="Gray M.W."/>
            <person name="Holland P.W.H."/>
            <person name="King N."/>
            <person name="Lang F.B.F."/>
            <person name="Roger A.J."/>
            <person name="Ruiz-Trillo I."/>
            <person name="Brown M."/>
            <person name="Walker B."/>
            <person name="Young S."/>
            <person name="Zeng Q."/>
            <person name="Gargeya S."/>
            <person name="Fitzgerald M."/>
            <person name="Haas B."/>
            <person name="Abouelleil A."/>
            <person name="Allen A.W."/>
            <person name="Alvarado L."/>
            <person name="Arachchi H.M."/>
            <person name="Berlin A.M."/>
            <person name="Chapman S.B."/>
            <person name="Gainer-Dewar J."/>
            <person name="Goldberg J."/>
            <person name="Griggs A."/>
            <person name="Gujja S."/>
            <person name="Hansen M."/>
            <person name="Howarth C."/>
            <person name="Imamovic A."/>
            <person name="Ireland A."/>
            <person name="Larimer J."/>
            <person name="McCowan C."/>
            <person name="Murphy C."/>
            <person name="Pearson M."/>
            <person name="Poon T.W."/>
            <person name="Priest M."/>
            <person name="Roberts A."/>
            <person name="Saif S."/>
            <person name="Shea T."/>
            <person name="Sisk P."/>
            <person name="Sykes S."/>
            <person name="Wortman J."/>
            <person name="Nusbaum C."/>
            <person name="Birren B."/>
        </authorList>
    </citation>
    <scope>NUCLEOTIDE SEQUENCE [LARGE SCALE GENOMIC DNA]</scope>
    <source>
        <strain evidence="6">ATCC 38817</strain>
    </source>
</reference>
<name>A0A058Z8U1_FONAL</name>
<evidence type="ECO:0000256" key="5">
    <source>
        <dbReference type="ARBA" id="ARBA00023242"/>
    </source>
</evidence>
<evidence type="ECO:0000313" key="7">
    <source>
        <dbReference type="Proteomes" id="UP000030693"/>
    </source>
</evidence>
<gene>
    <name evidence="6" type="ORF">H696_02827</name>
</gene>
<evidence type="ECO:0008006" key="8">
    <source>
        <dbReference type="Google" id="ProtNLM"/>
    </source>
</evidence>